<comment type="catalytic activity">
    <reaction evidence="2 11">
        <text>glutathione + H2O = L-cysteinylglycine + L-glutamate</text>
        <dbReference type="Rhea" id="RHEA:28807"/>
        <dbReference type="ChEBI" id="CHEBI:15377"/>
        <dbReference type="ChEBI" id="CHEBI:29985"/>
        <dbReference type="ChEBI" id="CHEBI:57925"/>
        <dbReference type="ChEBI" id="CHEBI:61694"/>
        <dbReference type="EC" id="3.4.19.13"/>
    </reaction>
</comment>
<feature type="binding site" evidence="10">
    <location>
        <begin position="437"/>
        <end position="438"/>
    </location>
    <ligand>
        <name>L-glutamate</name>
        <dbReference type="ChEBI" id="CHEBI:29985"/>
    </ligand>
</feature>
<dbReference type="PROSITE" id="PS00462">
    <property type="entry name" value="G_GLU_TRANSPEPTIDASE"/>
    <property type="match status" value="1"/>
</dbReference>
<comment type="pathway">
    <text evidence="11">Sulfur metabolism; glutathione metabolism.</text>
</comment>
<feature type="chain" id="PRO_5017480353" description="Glutathione hydrolase proenzyme" evidence="12">
    <location>
        <begin position="27"/>
        <end position="558"/>
    </location>
</feature>
<evidence type="ECO:0000256" key="3">
    <source>
        <dbReference type="ARBA" id="ARBA00009381"/>
    </source>
</evidence>
<dbReference type="Gene3D" id="1.10.246.130">
    <property type="match status" value="1"/>
</dbReference>
<evidence type="ECO:0000256" key="11">
    <source>
        <dbReference type="RuleBase" id="RU368036"/>
    </source>
</evidence>
<keyword evidence="7 11" id="KW-0012">Acyltransferase</keyword>
<dbReference type="GO" id="GO:0006751">
    <property type="term" value="P:glutathione catabolic process"/>
    <property type="evidence" value="ECO:0007669"/>
    <property type="project" value="UniProtKB-UniRule"/>
</dbReference>
<evidence type="ECO:0000256" key="5">
    <source>
        <dbReference type="ARBA" id="ARBA00022801"/>
    </source>
</evidence>
<comment type="similarity">
    <text evidence="3 11">Belongs to the gamma-glutamyltransferase family.</text>
</comment>
<dbReference type="InterPro" id="IPR043138">
    <property type="entry name" value="GGT_lsub"/>
</dbReference>
<gene>
    <name evidence="13" type="ORF">DFR28_101751</name>
</gene>
<dbReference type="Pfam" id="PF01019">
    <property type="entry name" value="G_glu_transpept"/>
    <property type="match status" value="1"/>
</dbReference>
<dbReference type="EC" id="3.4.19.13" evidence="11"/>
<comment type="caution">
    <text evidence="13">The sequence shown here is derived from an EMBL/GenBank/DDBJ whole genome shotgun (WGS) entry which is preliminary data.</text>
</comment>
<name>A0A395JS10_9GAMM</name>
<dbReference type="InterPro" id="IPR051792">
    <property type="entry name" value="GGT_bact"/>
</dbReference>
<dbReference type="PANTHER" id="PTHR43199:SF1">
    <property type="entry name" value="GLUTATHIONE HYDROLASE PROENZYME"/>
    <property type="match status" value="1"/>
</dbReference>
<reference evidence="13 14" key="1">
    <citation type="submission" date="2018-06" db="EMBL/GenBank/DDBJ databases">
        <title>Genomic Encyclopedia of Type Strains, Phase IV (KMG-IV): sequencing the most valuable type-strain genomes for metagenomic binning, comparative biology and taxonomic classification.</title>
        <authorList>
            <person name="Goeker M."/>
        </authorList>
    </citation>
    <scope>NUCLEOTIDE SEQUENCE [LARGE SCALE GENOMIC DNA]</scope>
    <source>
        <strain evidence="13 14">DSM 24032</strain>
    </source>
</reference>
<dbReference type="InterPro" id="IPR000101">
    <property type="entry name" value="GGT_peptidase"/>
</dbReference>
<evidence type="ECO:0000256" key="8">
    <source>
        <dbReference type="ARBA" id="ARBA00047417"/>
    </source>
</evidence>
<feature type="binding site" evidence="10">
    <location>
        <position position="96"/>
    </location>
    <ligand>
        <name>L-glutamate</name>
        <dbReference type="ChEBI" id="CHEBI:29985"/>
    </ligand>
</feature>
<keyword evidence="4 11" id="KW-0808">Transferase</keyword>
<keyword evidence="11" id="KW-0317">Glutathione biosynthesis</keyword>
<dbReference type="UniPathway" id="UPA00204"/>
<proteinExistence type="inferred from homology"/>
<dbReference type="InterPro" id="IPR043137">
    <property type="entry name" value="GGT_ssub_C"/>
</dbReference>
<dbReference type="PROSITE" id="PS51257">
    <property type="entry name" value="PROKAR_LIPOPROTEIN"/>
    <property type="match status" value="1"/>
</dbReference>
<evidence type="ECO:0000256" key="2">
    <source>
        <dbReference type="ARBA" id="ARBA00001089"/>
    </source>
</evidence>
<dbReference type="OrthoDB" id="5297205at2"/>
<feature type="binding site" evidence="10">
    <location>
        <position position="408"/>
    </location>
    <ligand>
        <name>L-glutamate</name>
        <dbReference type="ChEBI" id="CHEBI:29985"/>
    </ligand>
</feature>
<dbReference type="RefSeq" id="WP_113952943.1">
    <property type="nucleotide sequence ID" value="NZ_QNRT01000001.1"/>
</dbReference>
<feature type="signal peptide" evidence="12">
    <location>
        <begin position="1"/>
        <end position="26"/>
    </location>
</feature>
<evidence type="ECO:0000313" key="13">
    <source>
        <dbReference type="EMBL" id="RBP53365.1"/>
    </source>
</evidence>
<keyword evidence="5 11" id="KW-0378">Hydrolase</keyword>
<evidence type="ECO:0000256" key="6">
    <source>
        <dbReference type="ARBA" id="ARBA00023145"/>
    </source>
</evidence>
<dbReference type="AlphaFoldDB" id="A0A395JS10"/>
<feature type="active site" description="Nucleophile" evidence="9">
    <location>
        <position position="366"/>
    </location>
</feature>
<comment type="subunit">
    <text evidence="11">This enzyme consists of two polypeptide chains, which are synthesized in precursor form from a single polypeptide.</text>
</comment>
<evidence type="ECO:0000256" key="1">
    <source>
        <dbReference type="ARBA" id="ARBA00001049"/>
    </source>
</evidence>
<dbReference type="PANTHER" id="PTHR43199">
    <property type="entry name" value="GLUTATHIONE HYDROLASE"/>
    <property type="match status" value="1"/>
</dbReference>
<dbReference type="EC" id="2.3.2.2" evidence="11"/>
<comment type="PTM">
    <text evidence="11">Cleaved by autocatalysis into a large and a small subunit.</text>
</comment>
<dbReference type="GO" id="GO:0103068">
    <property type="term" value="F:leukotriene C4 gamma-glutamyl transferase activity"/>
    <property type="evidence" value="ECO:0007669"/>
    <property type="project" value="UniProtKB-EC"/>
</dbReference>
<dbReference type="EMBL" id="QNRT01000001">
    <property type="protein sequence ID" value="RBP53365.1"/>
    <property type="molecule type" value="Genomic_DNA"/>
</dbReference>
<dbReference type="PRINTS" id="PR01210">
    <property type="entry name" value="GGTRANSPTASE"/>
</dbReference>
<dbReference type="Proteomes" id="UP000253083">
    <property type="component" value="Unassembled WGS sequence"/>
</dbReference>
<keyword evidence="14" id="KW-1185">Reference proteome</keyword>
<keyword evidence="6 11" id="KW-0865">Zymogen</keyword>
<accession>A0A395JS10</accession>
<feature type="binding site" evidence="10">
    <location>
        <begin position="384"/>
        <end position="386"/>
    </location>
    <ligand>
        <name>L-glutamate</name>
        <dbReference type="ChEBI" id="CHEBI:29985"/>
    </ligand>
</feature>
<comment type="catalytic activity">
    <reaction evidence="8 11">
        <text>an N-terminal (5-L-glutamyl)-[peptide] + an alpha-amino acid = 5-L-glutamyl amino acid + an N-terminal L-alpha-aminoacyl-[peptide]</text>
        <dbReference type="Rhea" id="RHEA:23904"/>
        <dbReference type="Rhea" id="RHEA-COMP:9780"/>
        <dbReference type="Rhea" id="RHEA-COMP:9795"/>
        <dbReference type="ChEBI" id="CHEBI:77644"/>
        <dbReference type="ChEBI" id="CHEBI:78597"/>
        <dbReference type="ChEBI" id="CHEBI:78599"/>
        <dbReference type="ChEBI" id="CHEBI:78608"/>
        <dbReference type="EC" id="2.3.2.2"/>
    </reaction>
</comment>
<evidence type="ECO:0000313" key="14">
    <source>
        <dbReference type="Proteomes" id="UP000253083"/>
    </source>
</evidence>
<evidence type="ECO:0000256" key="4">
    <source>
        <dbReference type="ARBA" id="ARBA00022679"/>
    </source>
</evidence>
<dbReference type="Gene3D" id="3.60.20.40">
    <property type="match status" value="1"/>
</dbReference>
<keyword evidence="12" id="KW-0732">Signal</keyword>
<dbReference type="InterPro" id="IPR055262">
    <property type="entry name" value="GGT_CS"/>
</dbReference>
<dbReference type="GO" id="GO:0036374">
    <property type="term" value="F:glutathione hydrolase activity"/>
    <property type="evidence" value="ECO:0007669"/>
    <property type="project" value="UniProtKB-UniRule"/>
</dbReference>
<dbReference type="InterPro" id="IPR029055">
    <property type="entry name" value="Ntn_hydrolases_N"/>
</dbReference>
<dbReference type="SUPFAM" id="SSF56235">
    <property type="entry name" value="N-terminal nucleophile aminohydrolases (Ntn hydrolases)"/>
    <property type="match status" value="1"/>
</dbReference>
<dbReference type="GO" id="GO:0006750">
    <property type="term" value="P:glutathione biosynthetic process"/>
    <property type="evidence" value="ECO:0007669"/>
    <property type="project" value="UniProtKB-KW"/>
</dbReference>
<dbReference type="FunCoup" id="A0A395JS10">
    <property type="interactions" value="261"/>
</dbReference>
<sequence>MLRLHFFCISLIALALSACVSQPVDRQQTQAAAYAMPDKYSAQVVEAVLREGGNAIDAAVAAGFTLAVTFPEAGNIGGGGFLLTRFEGQNYFLDYREKAPLAAHRDMYLDATGEVVDRASLVGIRAAGVPGTVDGLWRAHQRFGRLPWQRLLEPAIQLAEQGFDVHPQTAGEVKDAIEWFDGQVNFAEHFGAMQQAGKFVQPELAKVLQRIAQHGPADFYSGETARMIVAQSVRDGGLITEQDLIGYQSVWREPLVANWREFEVVTAPPPSSGGFAVIQLLKMKALLDPEFDKLSLNSPQYVHLIAEMEKRVFADRAQYFGDPDFVDVPIKQLISDAYIEARASEVQLDTISQLESVVPGLEPPSTTHYSIMDQWGNAVSNTYTINWSYGSGVVVEGAGFLLNNEMDDFSIKPGVANVYGVVGGSANEIQPAKRMLSSMSPTILLDDTGVRVVVGTPGGSTIFTSVFQGIVNVIDNDMSATDAVSASRFHHQLLPPELVTTSIRFPLPESTRTELIERGYRVEPHAWEFGDVQLIHHRLGDTDAASDPRGIGVSGVIE</sequence>
<organism evidence="13 14">
    <name type="scientific">Arenicella xantha</name>
    <dbReference type="NCBI Taxonomy" id="644221"/>
    <lineage>
        <taxon>Bacteria</taxon>
        <taxon>Pseudomonadati</taxon>
        <taxon>Pseudomonadota</taxon>
        <taxon>Gammaproteobacteria</taxon>
        <taxon>Arenicellales</taxon>
        <taxon>Arenicellaceae</taxon>
        <taxon>Arenicella</taxon>
    </lineage>
</organism>
<evidence type="ECO:0000256" key="12">
    <source>
        <dbReference type="SAM" id="SignalP"/>
    </source>
</evidence>
<dbReference type="InParanoid" id="A0A395JS10"/>
<protein>
    <recommendedName>
        <fullName evidence="11">Glutathione hydrolase proenzyme</fullName>
        <ecNumber evidence="11">2.3.2.2</ecNumber>
        <ecNumber evidence="11">3.4.19.13</ecNumber>
    </recommendedName>
    <component>
        <recommendedName>
            <fullName evidence="11">Glutathione hydrolase large chain</fullName>
        </recommendedName>
    </component>
    <component>
        <recommendedName>
            <fullName evidence="11">Glutathione hydrolase small chain</fullName>
        </recommendedName>
    </component>
</protein>
<comment type="catalytic activity">
    <reaction evidence="1 11">
        <text>an S-substituted glutathione + H2O = an S-substituted L-cysteinylglycine + L-glutamate</text>
        <dbReference type="Rhea" id="RHEA:59468"/>
        <dbReference type="ChEBI" id="CHEBI:15377"/>
        <dbReference type="ChEBI" id="CHEBI:29985"/>
        <dbReference type="ChEBI" id="CHEBI:90779"/>
        <dbReference type="ChEBI" id="CHEBI:143103"/>
        <dbReference type="EC" id="3.4.19.13"/>
    </reaction>
</comment>
<evidence type="ECO:0000256" key="9">
    <source>
        <dbReference type="PIRSR" id="PIRSR600101-1"/>
    </source>
</evidence>
<evidence type="ECO:0000256" key="7">
    <source>
        <dbReference type="ARBA" id="ARBA00023315"/>
    </source>
</evidence>
<dbReference type="NCBIfam" id="TIGR00066">
    <property type="entry name" value="g_glut_trans"/>
    <property type="match status" value="1"/>
</dbReference>
<feature type="binding site" evidence="10">
    <location>
        <position position="459"/>
    </location>
    <ligand>
        <name>L-glutamate</name>
        <dbReference type="ChEBI" id="CHEBI:29985"/>
    </ligand>
</feature>
<evidence type="ECO:0000256" key="10">
    <source>
        <dbReference type="PIRSR" id="PIRSR600101-2"/>
    </source>
</evidence>